<accession>A0A542BGL0</accession>
<dbReference type="PANTHER" id="PTHR40278:SF1">
    <property type="entry name" value="DNA UTILIZATION PROTEIN HOFN"/>
    <property type="match status" value="1"/>
</dbReference>
<reference evidence="2" key="2">
    <citation type="submission" date="2019-08" db="EMBL/GenBank/DDBJ databases">
        <title>Investigation of anaerobic lignin degradation for improved lignocellulosic biofuels.</title>
        <authorList>
            <person name="Deangelis K.PhD."/>
        </authorList>
    </citation>
    <scope>NUCLEOTIDE SEQUENCE [LARGE SCALE GENOMIC DNA]</scope>
    <source>
        <strain evidence="2">128R</strain>
    </source>
</reference>
<dbReference type="PANTHER" id="PTHR40278">
    <property type="entry name" value="DNA UTILIZATION PROTEIN HOFN"/>
    <property type="match status" value="1"/>
</dbReference>
<dbReference type="OrthoDB" id="6455710at2"/>
<proteinExistence type="predicted"/>
<evidence type="ECO:0000256" key="1">
    <source>
        <dbReference type="SAM" id="Phobius"/>
    </source>
</evidence>
<reference evidence="2" key="1">
    <citation type="submission" date="2019-06" db="EMBL/GenBank/DDBJ databases">
        <authorList>
            <person name="Deangelis K."/>
            <person name="Huntemann M."/>
            <person name="Clum A."/>
            <person name="Pillay M."/>
            <person name="Palaniappan K."/>
            <person name="Varghese N."/>
            <person name="Mikhailova N."/>
            <person name="Stamatis D."/>
            <person name="Reddy T."/>
            <person name="Daum C."/>
            <person name="Shapiro N."/>
            <person name="Ivanova N."/>
            <person name="Kyrpides N."/>
            <person name="Woyke T."/>
        </authorList>
    </citation>
    <scope>NUCLEOTIDE SEQUENCE [LARGE SCALE GENOMIC DNA]</scope>
    <source>
        <strain evidence="2">128R</strain>
    </source>
</reference>
<dbReference type="Pfam" id="PF05137">
    <property type="entry name" value="PilN"/>
    <property type="match status" value="1"/>
</dbReference>
<dbReference type="InterPro" id="IPR052534">
    <property type="entry name" value="Extracell_DNA_Util/SecSys_Comp"/>
</dbReference>
<dbReference type="EMBL" id="VISQ01000001">
    <property type="protein sequence ID" value="TVZ69787.1"/>
    <property type="molecule type" value="Genomic_DNA"/>
</dbReference>
<evidence type="ECO:0000313" key="2">
    <source>
        <dbReference type="EMBL" id="TVZ69787.1"/>
    </source>
</evidence>
<dbReference type="AlphaFoldDB" id="A0A542BGL0"/>
<keyword evidence="1" id="KW-0472">Membrane</keyword>
<keyword evidence="1" id="KW-0812">Transmembrane</keyword>
<keyword evidence="1" id="KW-1133">Transmembrane helix</keyword>
<dbReference type="InterPro" id="IPR007813">
    <property type="entry name" value="PilN"/>
</dbReference>
<protein>
    <submittedName>
        <fullName evidence="2">Pilus assembly protein HofN</fullName>
    </submittedName>
</protein>
<name>A0A542BGL0_SERFO</name>
<comment type="caution">
    <text evidence="2">The sequence shown here is derived from an EMBL/GenBank/DDBJ whole genome shotgun (WGS) entry which is preliminary data.</text>
</comment>
<sequence>MYQVNLLPWRIRRQRQRYNFWLRCFGAQLLAALLILAFTYGFLSAQQTQQRRALQGLTQQYAVLNGQIQQRQKMVAELAHQVAVETRRQQNRTHNLRYLALLQQLSLAIPEALWLTVFEENTKGISLRGFSGHYAAIAAFEQRLAALPLLQDSRLVDVTRRKDGVLAFTLTARWGQDG</sequence>
<gene>
    <name evidence="2" type="ORF">FHU10_2319</name>
</gene>
<feature type="transmembrane region" description="Helical" evidence="1">
    <location>
        <begin position="20"/>
        <end position="43"/>
    </location>
</feature>
<organism evidence="2">
    <name type="scientific">Serratia fonticola</name>
    <dbReference type="NCBI Taxonomy" id="47917"/>
    <lineage>
        <taxon>Bacteria</taxon>
        <taxon>Pseudomonadati</taxon>
        <taxon>Pseudomonadota</taxon>
        <taxon>Gammaproteobacteria</taxon>
        <taxon>Enterobacterales</taxon>
        <taxon>Yersiniaceae</taxon>
        <taxon>Serratia</taxon>
    </lineage>
</organism>